<gene>
    <name evidence="1" type="ORF">THII_1182</name>
</gene>
<sequence length="146" mass="16883">MTEQALQILTRAARDKAQRAITALLVSCATVTAFDPARDYTLTELEPYDAMSSRFIRAVEMALRFMRTLERLEFAEQSDSVRDLLHRMEKLGMVSETGLWLMMRDMRNRIVHDYLPGEIKVMYDNIIGVYSAELEAFSQRIATRII</sequence>
<protein>
    <recommendedName>
        <fullName evidence="3">DUF86 domain-containing protein</fullName>
    </recommendedName>
</protein>
<dbReference type="Pfam" id="PF08780">
    <property type="entry name" value="NTase_sub_bind"/>
    <property type="match status" value="1"/>
</dbReference>
<dbReference type="STRING" id="40754.THII_1182"/>
<evidence type="ECO:0008006" key="3">
    <source>
        <dbReference type="Google" id="ProtNLM"/>
    </source>
</evidence>
<name>A0A090AET1_9GAMM</name>
<keyword evidence="2" id="KW-1185">Reference proteome</keyword>
<evidence type="ECO:0000313" key="2">
    <source>
        <dbReference type="Proteomes" id="UP000031623"/>
    </source>
</evidence>
<reference evidence="1 2" key="1">
    <citation type="journal article" date="2014" name="ISME J.">
        <title>Ecophysiology of Thioploca ingrica as revealed by the complete genome sequence supplemented with proteomic evidence.</title>
        <authorList>
            <person name="Kojima H."/>
            <person name="Ogura Y."/>
            <person name="Yamamoto N."/>
            <person name="Togashi T."/>
            <person name="Mori H."/>
            <person name="Watanabe T."/>
            <person name="Nemoto F."/>
            <person name="Kurokawa K."/>
            <person name="Hayashi T."/>
            <person name="Fukui M."/>
        </authorList>
    </citation>
    <scope>NUCLEOTIDE SEQUENCE [LARGE SCALE GENOMIC DNA]</scope>
</reference>
<organism evidence="1 2">
    <name type="scientific">Thioploca ingrica</name>
    <dbReference type="NCBI Taxonomy" id="40754"/>
    <lineage>
        <taxon>Bacteria</taxon>
        <taxon>Pseudomonadati</taxon>
        <taxon>Pseudomonadota</taxon>
        <taxon>Gammaproteobacteria</taxon>
        <taxon>Thiotrichales</taxon>
        <taxon>Thiotrichaceae</taxon>
        <taxon>Thioploca</taxon>
    </lineage>
</organism>
<dbReference type="InterPro" id="IPR010235">
    <property type="entry name" value="HepT"/>
</dbReference>
<evidence type="ECO:0000313" key="1">
    <source>
        <dbReference type="EMBL" id="BAP55479.1"/>
    </source>
</evidence>
<accession>A0A090AET1</accession>
<dbReference type="SUPFAM" id="SSF81593">
    <property type="entry name" value="Nucleotidyltransferase substrate binding subunit/domain"/>
    <property type="match status" value="1"/>
</dbReference>
<dbReference type="AlphaFoldDB" id="A0A090AET1"/>
<dbReference type="Gene3D" id="1.20.120.330">
    <property type="entry name" value="Nucleotidyltransferases domain 2"/>
    <property type="match status" value="1"/>
</dbReference>
<dbReference type="HOGENOM" id="CLU_142848_0_0_6"/>
<proteinExistence type="predicted"/>
<dbReference type="Proteomes" id="UP000031623">
    <property type="component" value="Chromosome"/>
</dbReference>
<dbReference type="OrthoDB" id="13547at2"/>
<dbReference type="KEGG" id="tig:THII_1182"/>
<dbReference type="EMBL" id="AP014633">
    <property type="protein sequence ID" value="BAP55479.1"/>
    <property type="molecule type" value="Genomic_DNA"/>
</dbReference>